<name>A0A937M312_9GAMM</name>
<dbReference type="EMBL" id="JADHSG010000010">
    <property type="protein sequence ID" value="MBL6903680.1"/>
    <property type="molecule type" value="Genomic_DNA"/>
</dbReference>
<dbReference type="Gene3D" id="3.40.50.720">
    <property type="entry name" value="NAD(P)-binding Rossmann-like Domain"/>
    <property type="match status" value="1"/>
</dbReference>
<dbReference type="InterPro" id="IPR036291">
    <property type="entry name" value="NAD(P)-bd_dom_sf"/>
</dbReference>
<dbReference type="SUPFAM" id="SSF51735">
    <property type="entry name" value="NAD(P)-binding Rossmann-fold domains"/>
    <property type="match status" value="1"/>
</dbReference>
<dbReference type="InterPro" id="IPR002347">
    <property type="entry name" value="SDR_fam"/>
</dbReference>
<dbReference type="PANTHER" id="PTHR42901">
    <property type="entry name" value="ALCOHOL DEHYDROGENASE"/>
    <property type="match status" value="1"/>
</dbReference>
<evidence type="ECO:0000256" key="2">
    <source>
        <dbReference type="ARBA" id="ARBA00023002"/>
    </source>
</evidence>
<organism evidence="3 4">
    <name type="scientific">SAR86 cluster bacterium</name>
    <dbReference type="NCBI Taxonomy" id="2030880"/>
    <lineage>
        <taxon>Bacteria</taxon>
        <taxon>Pseudomonadati</taxon>
        <taxon>Pseudomonadota</taxon>
        <taxon>Gammaproteobacteria</taxon>
        <taxon>SAR86 cluster</taxon>
    </lineage>
</organism>
<sequence length="237" mass="26319">MKNKVILITGANKGIGETLSLEFSKIGANVVLLGRNEESLDSVYDEIIATTSAKPLIIKCDLVNIDASGAKQINDEIMRAYGRLDGVIFNAAKLGKMSTIEDYEEESWKEIFNVNLHSAFIMSKAILPALKTASNGRIIFTSSGVAEVGRAFWGAYSASKFAVKGLAEILRDELETTSNIKVFNYDPGKTRTSMRASAYPAENPDELKKPSVLFNDYLWFFSEESQLSKQHYFKFDD</sequence>
<proteinExistence type="inferred from homology"/>
<keyword evidence="2" id="KW-0560">Oxidoreductase</keyword>
<comment type="similarity">
    <text evidence="1">Belongs to the short-chain dehydrogenases/reductases (SDR) family.</text>
</comment>
<gene>
    <name evidence="3" type="ORF">ISR29_05710</name>
</gene>
<dbReference type="AlphaFoldDB" id="A0A937M312"/>
<evidence type="ECO:0000313" key="3">
    <source>
        <dbReference type="EMBL" id="MBL6903680.1"/>
    </source>
</evidence>
<dbReference type="PANTHER" id="PTHR42901:SF1">
    <property type="entry name" value="ALCOHOL DEHYDROGENASE"/>
    <property type="match status" value="1"/>
</dbReference>
<dbReference type="InterPro" id="IPR020904">
    <property type="entry name" value="Sc_DH/Rdtase_CS"/>
</dbReference>
<protein>
    <submittedName>
        <fullName evidence="3">SDR family NAD(P)-dependent oxidoreductase</fullName>
    </submittedName>
</protein>
<dbReference type="Proteomes" id="UP000705230">
    <property type="component" value="Unassembled WGS sequence"/>
</dbReference>
<accession>A0A937M312</accession>
<evidence type="ECO:0000313" key="4">
    <source>
        <dbReference type="Proteomes" id="UP000705230"/>
    </source>
</evidence>
<evidence type="ECO:0000256" key="1">
    <source>
        <dbReference type="ARBA" id="ARBA00006484"/>
    </source>
</evidence>
<comment type="caution">
    <text evidence="3">The sequence shown here is derived from an EMBL/GenBank/DDBJ whole genome shotgun (WGS) entry which is preliminary data.</text>
</comment>
<dbReference type="Pfam" id="PF00106">
    <property type="entry name" value="adh_short"/>
    <property type="match status" value="1"/>
</dbReference>
<dbReference type="PRINTS" id="PR00081">
    <property type="entry name" value="GDHRDH"/>
</dbReference>
<reference evidence="3" key="1">
    <citation type="submission" date="2020-10" db="EMBL/GenBank/DDBJ databases">
        <title>Microbiome of the Black Sea water column analyzed by genome centric metagenomics.</title>
        <authorList>
            <person name="Cabello-Yeves P.J."/>
            <person name="Callieri C."/>
            <person name="Picazo A."/>
            <person name="Mehrshad M."/>
            <person name="Haro-Moreno J.M."/>
            <person name="Roda-Garcia J."/>
            <person name="Dzembekova N."/>
            <person name="Slabakova V."/>
            <person name="Slabakova N."/>
            <person name="Moncheva S."/>
            <person name="Rodriguez-Valera F."/>
        </authorList>
    </citation>
    <scope>NUCLEOTIDE SEQUENCE</scope>
    <source>
        <strain evidence="3">BS30m-G43</strain>
    </source>
</reference>
<dbReference type="GO" id="GO:0016491">
    <property type="term" value="F:oxidoreductase activity"/>
    <property type="evidence" value="ECO:0007669"/>
    <property type="project" value="UniProtKB-KW"/>
</dbReference>
<dbReference type="PROSITE" id="PS00061">
    <property type="entry name" value="ADH_SHORT"/>
    <property type="match status" value="1"/>
</dbReference>